<dbReference type="Proteomes" id="UP000441032">
    <property type="component" value="Unassembled WGS sequence"/>
</dbReference>
<reference evidence="1 2" key="1">
    <citation type="submission" date="2019-11" db="EMBL/GenBank/DDBJ databases">
        <title>Phenotypic characterization of an OXA-22 and OXA-60 co-producing Ralstonia pickettii clinical strain.</title>
        <authorList>
            <person name="He F."/>
        </authorList>
    </citation>
    <scope>NUCLEOTIDE SEQUENCE [LARGE SCALE GENOMIC DNA]</scope>
    <source>
        <strain evidence="1 2">PSLESD1</strain>
    </source>
</reference>
<sequence>MRTIIVNAKRGAVEVRTNRRSDNRWESAYRLLGGSGLTTEWRSAGVPEGFVTEGMALSAAILLGRMAAENSIVQPAHA</sequence>
<name>A0A7X2HRH9_RALPI</name>
<evidence type="ECO:0000313" key="1">
    <source>
        <dbReference type="EMBL" id="MRT01384.1"/>
    </source>
</evidence>
<comment type="caution">
    <text evidence="1">The sequence shown here is derived from an EMBL/GenBank/DDBJ whole genome shotgun (WGS) entry which is preliminary data.</text>
</comment>
<organism evidence="1 2">
    <name type="scientific">Ralstonia pickettii</name>
    <name type="common">Burkholderia pickettii</name>
    <dbReference type="NCBI Taxonomy" id="329"/>
    <lineage>
        <taxon>Bacteria</taxon>
        <taxon>Pseudomonadati</taxon>
        <taxon>Pseudomonadota</taxon>
        <taxon>Betaproteobacteria</taxon>
        <taxon>Burkholderiales</taxon>
        <taxon>Burkholderiaceae</taxon>
        <taxon>Ralstonia</taxon>
    </lineage>
</organism>
<evidence type="ECO:0000313" key="2">
    <source>
        <dbReference type="Proteomes" id="UP000441032"/>
    </source>
</evidence>
<protein>
    <submittedName>
        <fullName evidence="1">Uncharacterized protein</fullName>
    </submittedName>
</protein>
<dbReference type="EMBL" id="WJYN01000012">
    <property type="protein sequence ID" value="MRT01384.1"/>
    <property type="molecule type" value="Genomic_DNA"/>
</dbReference>
<dbReference type="RefSeq" id="WP_139111012.1">
    <property type="nucleotide sequence ID" value="NZ_MCGA01000016.1"/>
</dbReference>
<proteinExistence type="predicted"/>
<gene>
    <name evidence="1" type="ORF">GJQ57_22280</name>
</gene>
<accession>A0A7X2HRH9</accession>
<dbReference type="AlphaFoldDB" id="A0A7X2HRH9"/>